<feature type="compositionally biased region" description="Polar residues" evidence="5">
    <location>
        <begin position="464"/>
        <end position="474"/>
    </location>
</feature>
<feature type="region of interest" description="Disordered" evidence="5">
    <location>
        <begin position="1505"/>
        <end position="1529"/>
    </location>
</feature>
<dbReference type="GO" id="GO:0005737">
    <property type="term" value="C:cytoplasm"/>
    <property type="evidence" value="ECO:0007669"/>
    <property type="project" value="TreeGrafter"/>
</dbReference>
<feature type="compositionally biased region" description="Basic and acidic residues" evidence="5">
    <location>
        <begin position="335"/>
        <end position="354"/>
    </location>
</feature>
<proteinExistence type="predicted"/>
<protein>
    <recommendedName>
        <fullName evidence="6">RanBP2-type domain-containing protein</fullName>
    </recommendedName>
</protein>
<evidence type="ECO:0000256" key="2">
    <source>
        <dbReference type="ARBA" id="ARBA00022771"/>
    </source>
</evidence>
<reference evidence="7" key="1">
    <citation type="submission" date="2022-07" db="EMBL/GenBank/DDBJ databases">
        <title>Phylogenomic reconstructions and comparative analyses of Kickxellomycotina fungi.</title>
        <authorList>
            <person name="Reynolds N.K."/>
            <person name="Stajich J.E."/>
            <person name="Barry K."/>
            <person name="Grigoriev I.V."/>
            <person name="Crous P."/>
            <person name="Smith M.E."/>
        </authorList>
    </citation>
    <scope>NUCLEOTIDE SEQUENCE</scope>
    <source>
        <strain evidence="7">RSA 861</strain>
    </source>
</reference>
<feature type="domain" description="RanBP2-type" evidence="6">
    <location>
        <begin position="1545"/>
        <end position="1573"/>
    </location>
</feature>
<dbReference type="PANTHER" id="PTHR23111:SF24">
    <property type="entry name" value="OS01G0203300 PROTEIN"/>
    <property type="match status" value="1"/>
</dbReference>
<keyword evidence="3" id="KW-0862">Zinc</keyword>
<evidence type="ECO:0000313" key="7">
    <source>
        <dbReference type="EMBL" id="KAJ1924780.1"/>
    </source>
</evidence>
<dbReference type="InterPro" id="IPR036443">
    <property type="entry name" value="Znf_RanBP2_sf"/>
</dbReference>
<feature type="compositionally biased region" description="Low complexity" evidence="5">
    <location>
        <begin position="1193"/>
        <end position="1210"/>
    </location>
</feature>
<dbReference type="SUPFAM" id="SSF90209">
    <property type="entry name" value="Ran binding protein zinc finger-like"/>
    <property type="match status" value="3"/>
</dbReference>
<feature type="compositionally biased region" description="Low complexity" evidence="5">
    <location>
        <begin position="1162"/>
        <end position="1172"/>
    </location>
</feature>
<comment type="caution">
    <text evidence="7">The sequence shown here is derived from an EMBL/GenBank/DDBJ whole genome shotgun (WGS) entry which is preliminary data.</text>
</comment>
<feature type="compositionally biased region" description="Low complexity" evidence="5">
    <location>
        <begin position="794"/>
        <end position="805"/>
    </location>
</feature>
<feature type="region of interest" description="Disordered" evidence="5">
    <location>
        <begin position="567"/>
        <end position="726"/>
    </location>
</feature>
<evidence type="ECO:0000256" key="1">
    <source>
        <dbReference type="ARBA" id="ARBA00022723"/>
    </source>
</evidence>
<feature type="region of interest" description="Disordered" evidence="5">
    <location>
        <begin position="389"/>
        <end position="508"/>
    </location>
</feature>
<feature type="compositionally biased region" description="Basic residues" evidence="5">
    <location>
        <begin position="9"/>
        <end position="18"/>
    </location>
</feature>
<feature type="compositionally biased region" description="Polar residues" evidence="5">
    <location>
        <begin position="1018"/>
        <end position="1034"/>
    </location>
</feature>
<dbReference type="PROSITE" id="PS50199">
    <property type="entry name" value="ZF_RANBP2_2"/>
    <property type="match status" value="4"/>
</dbReference>
<dbReference type="SMART" id="SM00547">
    <property type="entry name" value="ZnF_RBZ"/>
    <property type="match status" value="4"/>
</dbReference>
<keyword evidence="8" id="KW-1185">Reference proteome</keyword>
<feature type="region of interest" description="Disordered" evidence="5">
    <location>
        <begin position="936"/>
        <end position="1098"/>
    </location>
</feature>
<evidence type="ECO:0000256" key="4">
    <source>
        <dbReference type="PROSITE-ProRule" id="PRU00322"/>
    </source>
</evidence>
<name>A0A9W8DZA0_9FUNG</name>
<dbReference type="PROSITE" id="PS01358">
    <property type="entry name" value="ZF_RANBP2_1"/>
    <property type="match status" value="3"/>
</dbReference>
<feature type="compositionally biased region" description="Polar residues" evidence="5">
    <location>
        <begin position="222"/>
        <end position="233"/>
    </location>
</feature>
<feature type="domain" description="RanBP2-type" evidence="6">
    <location>
        <begin position="1333"/>
        <end position="1362"/>
    </location>
</feature>
<evidence type="ECO:0000256" key="5">
    <source>
        <dbReference type="SAM" id="MobiDB-lite"/>
    </source>
</evidence>
<feature type="domain" description="RanBP2-type" evidence="6">
    <location>
        <begin position="1477"/>
        <end position="1506"/>
    </location>
</feature>
<evidence type="ECO:0000313" key="8">
    <source>
        <dbReference type="Proteomes" id="UP001150569"/>
    </source>
</evidence>
<feature type="region of interest" description="Disordered" evidence="5">
    <location>
        <begin position="1157"/>
        <end position="1210"/>
    </location>
</feature>
<feature type="compositionally biased region" description="Low complexity" evidence="5">
    <location>
        <begin position="592"/>
        <end position="602"/>
    </location>
</feature>
<feature type="compositionally biased region" description="Low complexity" evidence="5">
    <location>
        <begin position="1508"/>
        <end position="1529"/>
    </location>
</feature>
<feature type="region of interest" description="Disordered" evidence="5">
    <location>
        <begin position="883"/>
        <end position="924"/>
    </location>
</feature>
<feature type="compositionally biased region" description="Low complexity" evidence="5">
    <location>
        <begin position="757"/>
        <end position="766"/>
    </location>
</feature>
<feature type="compositionally biased region" description="Low complexity" evidence="5">
    <location>
        <begin position="622"/>
        <end position="648"/>
    </location>
</feature>
<accession>A0A9W8DZA0</accession>
<dbReference type="Proteomes" id="UP001150569">
    <property type="component" value="Unassembled WGS sequence"/>
</dbReference>
<feature type="compositionally biased region" description="Low complexity" evidence="5">
    <location>
        <begin position="813"/>
        <end position="827"/>
    </location>
</feature>
<feature type="compositionally biased region" description="Low complexity" evidence="5">
    <location>
        <begin position="1074"/>
        <end position="1091"/>
    </location>
</feature>
<dbReference type="InterPro" id="IPR001876">
    <property type="entry name" value="Znf_RanBP2"/>
</dbReference>
<feature type="domain" description="RanBP2-type" evidence="6">
    <location>
        <begin position="1406"/>
        <end position="1435"/>
    </location>
</feature>
<feature type="compositionally biased region" description="Polar residues" evidence="5">
    <location>
        <begin position="124"/>
        <end position="139"/>
    </location>
</feature>
<feature type="region of interest" description="Disordered" evidence="5">
    <location>
        <begin position="334"/>
        <end position="363"/>
    </location>
</feature>
<feature type="region of interest" description="Disordered" evidence="5">
    <location>
        <begin position="122"/>
        <end position="261"/>
    </location>
</feature>
<dbReference type="Pfam" id="PF00641">
    <property type="entry name" value="Zn_ribbon_RanBP"/>
    <property type="match status" value="4"/>
</dbReference>
<dbReference type="GO" id="GO:0003729">
    <property type="term" value="F:mRNA binding"/>
    <property type="evidence" value="ECO:0007669"/>
    <property type="project" value="TreeGrafter"/>
</dbReference>
<feature type="compositionally biased region" description="Basic residues" evidence="5">
    <location>
        <begin position="198"/>
        <end position="211"/>
    </location>
</feature>
<dbReference type="OrthoDB" id="79830at2759"/>
<dbReference type="EMBL" id="JANBPT010000254">
    <property type="protein sequence ID" value="KAJ1924780.1"/>
    <property type="molecule type" value="Genomic_DNA"/>
</dbReference>
<keyword evidence="2 4" id="KW-0863">Zinc-finger</keyword>
<feature type="compositionally biased region" description="Polar residues" evidence="5">
    <location>
        <begin position="898"/>
        <end position="912"/>
    </location>
</feature>
<feature type="region of interest" description="Disordered" evidence="5">
    <location>
        <begin position="1"/>
        <end position="49"/>
    </location>
</feature>
<sequence>MTDEDRTARASKGRKKRQAASQPYSKPSALTRRTELRAEPAASPLQTGSERIGQTVLDIIRFVATPIMSRFTPSRRTGDTFEVPWNYNGDGADDKVIAPASPTPRARVGNTLPSLTEAIAPLTDSGTNKKANHQLSDLSANKPKRPRTRRSASLELAEVTAASSGGTDQHRLPPPAAEVTADPKGPEGAEKGTTTGRTKSKSRKKKPKKRIPITAEPRVTRSKTAITRSSSIEGNIDEPHPMPAHPSALSSRATSPHRITGSDGELCHDDAASLPSCHSSLVPEPPASRQTSLSPILRPVPELNPEADTVEEKETAIVSQAMDILFHSSLPAASDHSDAEVPLHDGYESPRAADLDGSGDDGAMDAEETVVKIVTARITETVVAFGTSESNCAEVPPRLTPSPPPATRTRNASRRNSLAPAFSTPTEEDSPVAVSQPPSPPVRAVSTVEIQTDPESVPSRVAEATQTDLETEVSTPPAPQRVAEATQTDPEPEADPDTISFVPLPQRRPLLRKVTQPAVFHSPRPAKVQMHNYSPRSEVLNKTLARFFEEKGGDPLSREELQDCLRIMRHSSATSPPRAAGERPLPASGPLATATTNANATTPWGPHPSSAMGESPSPPPSLRSSSVTAEVPASPSSTRSTRRYSALSGPLLNESDLAPAQQAKANSLASPNRRRTLGYAGSGFSPRAKPYQTVPHPARASLGSGSGAGVEKNNRATGGPMRSTRGLRSALLVSRANRPILRDIMSAAAKPAERETATSPGSSAAHPSPPSLVGWKAPSSRSGAATPRDAPVATGLTFTVTEQTVTPPPPPFALRTPPSSIASTPTGTIAITTGANAPAPVAATPPQSLTSLKLLDILGEMPNRLPQGPTSSSPLSLGRLKFQSAASPAVKRARESIKQNGVSTATGDQTGGTEADKEPTVTTASFINPYSLYTPIKLRNTARDRTPEVGPAKKSAKSSKAASAASNTLHAGSTPARSHSDTADLQPVAAVPPLELLRQTAPENFPSEEALPPHQLPATETTMVMDRSSTSASEELTPEPIPLPKRTAPGFSDFSASADRPVTSLANARRDAELPSSPSSTKTLTPESESPCAAKVDESKSLSVIPSFSFKPPSSFTASLLPPMEPTASAAWSVKKGVGEIDPPSFTFPLAPAFGNTGNKSGPGNPVSVGSGTMVCDSENLAPGSASHWPSRSRSVTPVDPTSSSPVAVTTTTTTTTAETNVTTAWPPLGGGKDMAPEFTFPALPQSQKLRVDALGLSTAHEAGVRALAQELRNANKGTLPMFTFPDAPKSAVTVDTLKTFPKTLATPPASSSSAPGATDGWAGLGFKPAGLKTGEWKCGTCGIVSQAKDPKCIVCEAPRPSEAASTSTATLAPSSIAVSVTTTTTTAPTTMSSWADIGFKIPALQPDQWKCGTCSVVNKSETAKCIVCEASKPVGAGTGTSVATAATSPPASTAAAATATTSSSWADIGFKLPGLKEGQWKCGTCSIVNEAKFNKCLVCEASRPVGSDTDTSVATATTSPPASTATATTSSSWADIGFKLPGLKEGQWKCGTCGIVNEAKVNKCLVCEASKP</sequence>
<organism evidence="7 8">
    <name type="scientific">Tieghemiomyces parasiticus</name>
    <dbReference type="NCBI Taxonomy" id="78921"/>
    <lineage>
        <taxon>Eukaryota</taxon>
        <taxon>Fungi</taxon>
        <taxon>Fungi incertae sedis</taxon>
        <taxon>Zoopagomycota</taxon>
        <taxon>Kickxellomycotina</taxon>
        <taxon>Dimargaritomycetes</taxon>
        <taxon>Dimargaritales</taxon>
        <taxon>Dimargaritaceae</taxon>
        <taxon>Tieghemiomyces</taxon>
    </lineage>
</organism>
<feature type="compositionally biased region" description="Polar residues" evidence="5">
    <location>
        <begin position="967"/>
        <end position="977"/>
    </location>
</feature>
<evidence type="ECO:0000256" key="3">
    <source>
        <dbReference type="ARBA" id="ARBA00022833"/>
    </source>
</evidence>
<dbReference type="GO" id="GO:0008270">
    <property type="term" value="F:zinc ion binding"/>
    <property type="evidence" value="ECO:0007669"/>
    <property type="project" value="UniProtKB-KW"/>
</dbReference>
<feature type="region of interest" description="Disordered" evidence="5">
    <location>
        <begin position="747"/>
        <end position="827"/>
    </location>
</feature>
<keyword evidence="1" id="KW-0479">Metal-binding</keyword>
<dbReference type="Gene3D" id="4.10.1060.10">
    <property type="entry name" value="Zinc finger, RanBP2-type"/>
    <property type="match status" value="4"/>
</dbReference>
<feature type="compositionally biased region" description="Low complexity" evidence="5">
    <location>
        <begin position="431"/>
        <end position="446"/>
    </location>
</feature>
<evidence type="ECO:0000259" key="6">
    <source>
        <dbReference type="PROSITE" id="PS50199"/>
    </source>
</evidence>
<gene>
    <name evidence="7" type="ORF">IWQ60_004974</name>
</gene>
<dbReference type="PANTHER" id="PTHR23111">
    <property type="entry name" value="ZINC FINGER PROTEIN"/>
    <property type="match status" value="1"/>
</dbReference>